<accession>A0A1I5EKH1</accession>
<dbReference type="EMBL" id="JAAGNC010000207">
    <property type="protein sequence ID" value="NEC62117.1"/>
    <property type="molecule type" value="Genomic_DNA"/>
</dbReference>
<dbReference type="OrthoDB" id="5175124at2"/>
<keyword evidence="4" id="KW-0143">Chaperone</keyword>
<name>A0A1I5EKH1_9PSEU</name>
<evidence type="ECO:0000256" key="4">
    <source>
        <dbReference type="ARBA" id="ARBA00023186"/>
    </source>
</evidence>
<evidence type="ECO:0000256" key="3">
    <source>
        <dbReference type="ARBA" id="ARBA00022490"/>
    </source>
</evidence>
<keyword evidence="8" id="KW-1185">Reference proteome</keyword>
<dbReference type="AlphaFoldDB" id="A0A1I5EKH1"/>
<keyword evidence="3" id="KW-0963">Cytoplasm</keyword>
<comment type="similarity">
    <text evidence="2">Belongs to the EspG family.</text>
</comment>
<dbReference type="EMBL" id="FOWC01000001">
    <property type="protein sequence ID" value="SFO12004.1"/>
    <property type="molecule type" value="Genomic_DNA"/>
</dbReference>
<dbReference type="Pfam" id="PF14011">
    <property type="entry name" value="ESX-1_EspG"/>
    <property type="match status" value="1"/>
</dbReference>
<evidence type="ECO:0000313" key="5">
    <source>
        <dbReference type="EMBL" id="NEC62117.1"/>
    </source>
</evidence>
<reference evidence="5 8" key="2">
    <citation type="submission" date="2020-01" db="EMBL/GenBank/DDBJ databases">
        <title>Insect and environment-associated Actinomycetes.</title>
        <authorList>
            <person name="Currrie C."/>
            <person name="Chevrette M."/>
            <person name="Carlson C."/>
            <person name="Stubbendieck R."/>
            <person name="Wendt-Pienkowski E."/>
        </authorList>
    </citation>
    <scope>NUCLEOTIDE SEQUENCE [LARGE SCALE GENOMIC DNA]</scope>
    <source>
        <strain evidence="5 8">SID8386</strain>
    </source>
</reference>
<evidence type="ECO:0000313" key="8">
    <source>
        <dbReference type="Proteomes" id="UP000470404"/>
    </source>
</evidence>
<reference evidence="6 7" key="1">
    <citation type="submission" date="2016-10" db="EMBL/GenBank/DDBJ databases">
        <authorList>
            <person name="de Groot N.N."/>
        </authorList>
    </citation>
    <scope>NUCLEOTIDE SEQUENCE [LARGE SCALE GENOMIC DNA]</scope>
    <source>
        <strain evidence="6 7">DSM 44637</strain>
    </source>
</reference>
<evidence type="ECO:0000256" key="2">
    <source>
        <dbReference type="ARBA" id="ARBA00006411"/>
    </source>
</evidence>
<organism evidence="6 7">
    <name type="scientific">Amycolatopsis rubida</name>
    <dbReference type="NCBI Taxonomy" id="112413"/>
    <lineage>
        <taxon>Bacteria</taxon>
        <taxon>Bacillati</taxon>
        <taxon>Actinomycetota</taxon>
        <taxon>Actinomycetes</taxon>
        <taxon>Pseudonocardiales</taxon>
        <taxon>Pseudonocardiaceae</taxon>
        <taxon>Amycolatopsis</taxon>
    </lineage>
</organism>
<comment type="subcellular location">
    <subcellularLocation>
        <location evidence="1">Cytoplasm</location>
    </subcellularLocation>
</comment>
<evidence type="ECO:0000313" key="7">
    <source>
        <dbReference type="Proteomes" id="UP000199137"/>
    </source>
</evidence>
<dbReference type="RefSeq" id="WP_067578680.1">
    <property type="nucleotide sequence ID" value="NZ_FOWC01000001.1"/>
</dbReference>
<evidence type="ECO:0000313" key="6">
    <source>
        <dbReference type="EMBL" id="SFO12004.1"/>
    </source>
</evidence>
<proteinExistence type="inferred from homology"/>
<sequence>MPYTLTLSPAAVDLLLAELGLGRAPVPFVVPHIGITGEERAAVRDAVFRDLDGRGLLRRGTVDDDVQIALATFAQPGLAVSAAAKLGEEQLFARVASNGQFAVLVCQRDGMFTFEEVRPTGIVPAIVDLLPLTPAAPGQSVTVARPAKQPVRGDAYDPFAGVSGPRTHNPQLRAVQRIFEKPRLAVGQFTPYVSEGNGHERALPSLVWFDTELGRYLLSTRDSSDGNRWLTYAPADNARLAQQLFTQLEGYSANA</sequence>
<dbReference type="Proteomes" id="UP000199137">
    <property type="component" value="Unassembled WGS sequence"/>
</dbReference>
<dbReference type="STRING" id="112413.SAMN05421854_101685"/>
<gene>
    <name evidence="5" type="ORF">G3I59_42590</name>
    <name evidence="6" type="ORF">SAMN05421854_101685</name>
</gene>
<dbReference type="InterPro" id="IPR025734">
    <property type="entry name" value="EspG"/>
</dbReference>
<dbReference type="Proteomes" id="UP000470404">
    <property type="component" value="Unassembled WGS sequence"/>
</dbReference>
<evidence type="ECO:0000256" key="1">
    <source>
        <dbReference type="ARBA" id="ARBA00004496"/>
    </source>
</evidence>
<protein>
    <submittedName>
        <fullName evidence="5">ESX secretion-associated protein EspG</fullName>
    </submittedName>
    <submittedName>
        <fullName evidence="6">EspG family protein</fullName>
    </submittedName>
</protein>